<dbReference type="InterPro" id="IPR027065">
    <property type="entry name" value="Lon_Prtase"/>
</dbReference>
<protein>
    <submittedName>
        <fullName evidence="2">Unannotated protein</fullName>
    </submittedName>
</protein>
<dbReference type="GO" id="GO:0030163">
    <property type="term" value="P:protein catabolic process"/>
    <property type="evidence" value="ECO:0007669"/>
    <property type="project" value="InterPro"/>
</dbReference>
<name>A0A6J7DNG1_9ZZZZ</name>
<dbReference type="InterPro" id="IPR014721">
    <property type="entry name" value="Ribsml_uS5_D2-typ_fold_subgr"/>
</dbReference>
<dbReference type="PRINTS" id="PR00830">
    <property type="entry name" value="ENDOLAPTASE"/>
</dbReference>
<dbReference type="Pfam" id="PF05362">
    <property type="entry name" value="Lon_C"/>
    <property type="match status" value="1"/>
</dbReference>
<dbReference type="InterPro" id="IPR020568">
    <property type="entry name" value="Ribosomal_Su5_D2-typ_SF"/>
</dbReference>
<dbReference type="AlphaFoldDB" id="A0A6J7DNG1"/>
<gene>
    <name evidence="2" type="ORF">UFOPK3461_00202</name>
</gene>
<evidence type="ECO:0000259" key="1">
    <source>
        <dbReference type="PROSITE" id="PS51786"/>
    </source>
</evidence>
<evidence type="ECO:0000313" key="2">
    <source>
        <dbReference type="EMBL" id="CAB4868843.1"/>
    </source>
</evidence>
<dbReference type="EMBL" id="CAFBLW010000007">
    <property type="protein sequence ID" value="CAB4868843.1"/>
    <property type="molecule type" value="Genomic_DNA"/>
</dbReference>
<dbReference type="GO" id="GO:0005524">
    <property type="term" value="F:ATP binding"/>
    <property type="evidence" value="ECO:0007669"/>
    <property type="project" value="InterPro"/>
</dbReference>
<dbReference type="SUPFAM" id="SSF54211">
    <property type="entry name" value="Ribosomal protein S5 domain 2-like"/>
    <property type="match status" value="1"/>
</dbReference>
<dbReference type="PANTHER" id="PTHR10046">
    <property type="entry name" value="ATP DEPENDENT LON PROTEASE FAMILY MEMBER"/>
    <property type="match status" value="1"/>
</dbReference>
<sequence>MRFSTLPKFVTFVLTLFFAVALVAPLPFAIITPGHAINVFDGLIKESKSSGSKIEFNKADGKLLLLTILVTNPDSYISGGQVIYSWLHADNVVLPKSAIYTPGLSSKAEEVKSNKEMVDSQLNAKLAALTYLAKTFPDRGFNTIKSSDISISLKDTGGPSAGTAFALALVELLTKENYLHGANVAVTGTINSKGEVGAIGGVNEKLISAKKAGAKLLIIPRANCVDLDTNPGDIRIAAVSTLTQALAALDSKDPKGCDSVGA</sequence>
<dbReference type="Gene3D" id="3.30.230.10">
    <property type="match status" value="1"/>
</dbReference>
<dbReference type="GO" id="GO:0006508">
    <property type="term" value="P:proteolysis"/>
    <property type="evidence" value="ECO:0007669"/>
    <property type="project" value="InterPro"/>
</dbReference>
<proteinExistence type="predicted"/>
<dbReference type="PROSITE" id="PS51786">
    <property type="entry name" value="LON_PROTEOLYTIC"/>
    <property type="match status" value="1"/>
</dbReference>
<organism evidence="2">
    <name type="scientific">freshwater metagenome</name>
    <dbReference type="NCBI Taxonomy" id="449393"/>
    <lineage>
        <taxon>unclassified sequences</taxon>
        <taxon>metagenomes</taxon>
        <taxon>ecological metagenomes</taxon>
    </lineage>
</organism>
<reference evidence="2" key="1">
    <citation type="submission" date="2020-05" db="EMBL/GenBank/DDBJ databases">
        <authorList>
            <person name="Chiriac C."/>
            <person name="Salcher M."/>
            <person name="Ghai R."/>
            <person name="Kavagutti S V."/>
        </authorList>
    </citation>
    <scope>NUCLEOTIDE SEQUENCE</scope>
</reference>
<dbReference type="GO" id="GO:0004252">
    <property type="term" value="F:serine-type endopeptidase activity"/>
    <property type="evidence" value="ECO:0007669"/>
    <property type="project" value="InterPro"/>
</dbReference>
<dbReference type="InterPro" id="IPR008269">
    <property type="entry name" value="Lon_proteolytic"/>
</dbReference>
<dbReference type="GO" id="GO:0004176">
    <property type="term" value="F:ATP-dependent peptidase activity"/>
    <property type="evidence" value="ECO:0007669"/>
    <property type="project" value="InterPro"/>
</dbReference>
<accession>A0A6J7DNG1</accession>
<feature type="domain" description="Lon proteolytic" evidence="1">
    <location>
        <begin position="157"/>
        <end position="252"/>
    </location>
</feature>